<evidence type="ECO:0008006" key="4">
    <source>
        <dbReference type="Google" id="ProtNLM"/>
    </source>
</evidence>
<feature type="signal peptide" evidence="1">
    <location>
        <begin position="1"/>
        <end position="25"/>
    </location>
</feature>
<name>A0A380RTV3_FIBSU</name>
<sequence length="345" mass="38350">MNQNFSRLAAAAVLTTSLFATSVFADEAKKAEESSFKLTGNVQAQAIKSLYDNDADNTLDNSFLRANIGGKFSSENFDAVINLRIFSPGFGNTIEGKNYDKILADTYYANYKWDTEYGKFNFQFGRFRTDWSVAGNFGTYVDVHLNKRGFLSRDYQHDAFAFGFEKGISTFNALLGTYDAKFNTGYIRFEETLKFGDAKVSAAYRVNALDVIQHTAQLTHRAAARASYYFQKNFGLYGEVALIATGDGENLKVANAIKPEYAQDTQYVPFFVGVEIPTAGIFNNVYAELEYVSHRDELNAGADELAWTVSLIKKIGSHSKIQLTAFSEKKASDVALAARFTATIK</sequence>
<evidence type="ECO:0000256" key="1">
    <source>
        <dbReference type="SAM" id="SignalP"/>
    </source>
</evidence>
<feature type="chain" id="PRO_5016929224" description="Phosphate-selective porin O and P" evidence="1">
    <location>
        <begin position="26"/>
        <end position="345"/>
    </location>
</feature>
<evidence type="ECO:0000313" key="2">
    <source>
        <dbReference type="EMBL" id="SUQ19003.1"/>
    </source>
</evidence>
<evidence type="ECO:0000313" key="3">
    <source>
        <dbReference type="Proteomes" id="UP000255423"/>
    </source>
</evidence>
<dbReference type="AlphaFoldDB" id="A0A380RTV3"/>
<dbReference type="Proteomes" id="UP000255423">
    <property type="component" value="Unassembled WGS sequence"/>
</dbReference>
<gene>
    <name evidence="2" type="ORF">SAMN05661053_0227</name>
</gene>
<protein>
    <recommendedName>
        <fullName evidence="4">Phosphate-selective porin O and P</fullName>
    </recommendedName>
</protein>
<accession>A0A380RTV3</accession>
<organism evidence="2 3">
    <name type="scientific">Fibrobacter succinogenes</name>
    <name type="common">Bacteroides succinogenes</name>
    <dbReference type="NCBI Taxonomy" id="833"/>
    <lineage>
        <taxon>Bacteria</taxon>
        <taxon>Pseudomonadati</taxon>
        <taxon>Fibrobacterota</taxon>
        <taxon>Fibrobacteria</taxon>
        <taxon>Fibrobacterales</taxon>
        <taxon>Fibrobacteraceae</taxon>
        <taxon>Fibrobacter</taxon>
    </lineage>
</organism>
<dbReference type="EMBL" id="UHJL01000001">
    <property type="protein sequence ID" value="SUQ19003.1"/>
    <property type="molecule type" value="Genomic_DNA"/>
</dbReference>
<dbReference type="RefSeq" id="WP_109572543.1">
    <property type="nucleotide sequence ID" value="NZ_UHJL01000001.1"/>
</dbReference>
<keyword evidence="1" id="KW-0732">Signal</keyword>
<proteinExistence type="predicted"/>
<reference evidence="2 3" key="1">
    <citation type="submission" date="2017-08" db="EMBL/GenBank/DDBJ databases">
        <authorList>
            <person name="de Groot N.N."/>
        </authorList>
    </citation>
    <scope>NUCLEOTIDE SEQUENCE [LARGE SCALE GENOMIC DNA]</scope>
    <source>
        <strain evidence="2 3">HM2</strain>
    </source>
</reference>